<organism evidence="2 3">
    <name type="scientific">Algoriphagus locisalis</name>
    <dbReference type="NCBI Taxonomy" id="305507"/>
    <lineage>
        <taxon>Bacteria</taxon>
        <taxon>Pseudomonadati</taxon>
        <taxon>Bacteroidota</taxon>
        <taxon>Cytophagia</taxon>
        <taxon>Cytophagales</taxon>
        <taxon>Cyclobacteriaceae</taxon>
        <taxon>Algoriphagus</taxon>
    </lineage>
</organism>
<accession>A0A1I7E6S4</accession>
<keyword evidence="1" id="KW-0812">Transmembrane</keyword>
<dbReference type="Proteomes" id="UP000199673">
    <property type="component" value="Unassembled WGS sequence"/>
</dbReference>
<sequence length="68" mass="7194">MSRGILVTHLVLIVVALGLGGFSIWQKGFMPDGDPNFSAIAMGCIVLSQAVLLIAGLYRNKKGKPPVL</sequence>
<dbReference type="STRING" id="305507.SAMN04489724_0139"/>
<feature type="transmembrane region" description="Helical" evidence="1">
    <location>
        <begin position="7"/>
        <end position="25"/>
    </location>
</feature>
<dbReference type="EMBL" id="FPBF01000011">
    <property type="protein sequence ID" value="SFU19513.1"/>
    <property type="molecule type" value="Genomic_DNA"/>
</dbReference>
<keyword evidence="3" id="KW-1185">Reference proteome</keyword>
<name>A0A1I7E6S4_9BACT</name>
<evidence type="ECO:0000313" key="3">
    <source>
        <dbReference type="Proteomes" id="UP000199673"/>
    </source>
</evidence>
<keyword evidence="1" id="KW-1133">Transmembrane helix</keyword>
<evidence type="ECO:0000313" key="2">
    <source>
        <dbReference type="EMBL" id="SFU19513.1"/>
    </source>
</evidence>
<proteinExistence type="predicted"/>
<reference evidence="3" key="1">
    <citation type="submission" date="2016-10" db="EMBL/GenBank/DDBJ databases">
        <authorList>
            <person name="Varghese N."/>
            <person name="Submissions S."/>
        </authorList>
    </citation>
    <scope>NUCLEOTIDE SEQUENCE [LARGE SCALE GENOMIC DNA]</scope>
    <source>
        <strain evidence="3">DSM 23445</strain>
    </source>
</reference>
<gene>
    <name evidence="2" type="ORF">SAMN04489724_0139</name>
</gene>
<keyword evidence="1" id="KW-0472">Membrane</keyword>
<protein>
    <submittedName>
        <fullName evidence="2">Uncharacterized protein</fullName>
    </submittedName>
</protein>
<feature type="transmembrane region" description="Helical" evidence="1">
    <location>
        <begin position="37"/>
        <end position="58"/>
    </location>
</feature>
<dbReference type="AlphaFoldDB" id="A0A1I7E6S4"/>
<evidence type="ECO:0000256" key="1">
    <source>
        <dbReference type="SAM" id="Phobius"/>
    </source>
</evidence>